<proteinExistence type="predicted"/>
<accession>A0A197JMM7</accession>
<gene>
    <name evidence="2" type="ORF">K457DRAFT_22359</name>
</gene>
<dbReference type="AlphaFoldDB" id="A0A197JMM7"/>
<dbReference type="Proteomes" id="UP000078512">
    <property type="component" value="Unassembled WGS sequence"/>
</dbReference>
<protein>
    <submittedName>
        <fullName evidence="2">Uncharacterized protein</fullName>
    </submittedName>
</protein>
<feature type="signal peptide" evidence="1">
    <location>
        <begin position="1"/>
        <end position="21"/>
    </location>
</feature>
<keyword evidence="1" id="KW-0732">Signal</keyword>
<sequence>MLPKLMLLACSLAIFGSSAMADTTVALSITKEDCLALGGSAIEGQSRGTTTRTTVYTNAASTTTFTRTCSECSIFTATFSESIAYPDNFAEFTVCTGTYPASSTGTYPGTCTRTYPASSTGTYPASSTGTYPGTCTRT</sequence>
<reference evidence="2 3" key="1">
    <citation type="submission" date="2016-05" db="EMBL/GenBank/DDBJ databases">
        <title>Genome sequencing reveals origins of a unique bacterial endosymbiosis in the earliest lineages of terrestrial Fungi.</title>
        <authorList>
            <consortium name="DOE Joint Genome Institute"/>
            <person name="Uehling J."/>
            <person name="Gryganskyi A."/>
            <person name="Hameed K."/>
            <person name="Tschaplinski T."/>
            <person name="Misztal P."/>
            <person name="Wu S."/>
            <person name="Desiro A."/>
            <person name="Vande Pol N."/>
            <person name="Du Z.-Y."/>
            <person name="Zienkiewicz A."/>
            <person name="Zienkiewicz K."/>
            <person name="Morin E."/>
            <person name="Tisserant E."/>
            <person name="Splivallo R."/>
            <person name="Hainaut M."/>
            <person name="Henrissat B."/>
            <person name="Ohm R."/>
            <person name="Kuo A."/>
            <person name="Yan J."/>
            <person name="Lipzen A."/>
            <person name="Nolan M."/>
            <person name="Labutti K."/>
            <person name="Barry K."/>
            <person name="Goldstein A."/>
            <person name="Labbe J."/>
            <person name="Schadt C."/>
            <person name="Tuskan G."/>
            <person name="Grigoriev I."/>
            <person name="Martin F."/>
            <person name="Vilgalys R."/>
            <person name="Bonito G."/>
        </authorList>
    </citation>
    <scope>NUCLEOTIDE SEQUENCE [LARGE SCALE GENOMIC DNA]</scope>
    <source>
        <strain evidence="2 3">AG-77</strain>
    </source>
</reference>
<feature type="chain" id="PRO_5008276095" evidence="1">
    <location>
        <begin position="22"/>
        <end position="138"/>
    </location>
</feature>
<dbReference type="EMBL" id="KV442069">
    <property type="protein sequence ID" value="OAQ26218.1"/>
    <property type="molecule type" value="Genomic_DNA"/>
</dbReference>
<keyword evidence="3" id="KW-1185">Reference proteome</keyword>
<evidence type="ECO:0000313" key="3">
    <source>
        <dbReference type="Proteomes" id="UP000078512"/>
    </source>
</evidence>
<name>A0A197JMM7_9FUNG</name>
<organism evidence="2 3">
    <name type="scientific">Linnemannia elongata AG-77</name>
    <dbReference type="NCBI Taxonomy" id="1314771"/>
    <lineage>
        <taxon>Eukaryota</taxon>
        <taxon>Fungi</taxon>
        <taxon>Fungi incertae sedis</taxon>
        <taxon>Mucoromycota</taxon>
        <taxon>Mortierellomycotina</taxon>
        <taxon>Mortierellomycetes</taxon>
        <taxon>Mortierellales</taxon>
        <taxon>Mortierellaceae</taxon>
        <taxon>Linnemannia</taxon>
    </lineage>
</organism>
<evidence type="ECO:0000256" key="1">
    <source>
        <dbReference type="SAM" id="SignalP"/>
    </source>
</evidence>
<evidence type="ECO:0000313" key="2">
    <source>
        <dbReference type="EMBL" id="OAQ26218.1"/>
    </source>
</evidence>